<evidence type="ECO:0000256" key="1">
    <source>
        <dbReference type="SAM" id="MobiDB-lite"/>
    </source>
</evidence>
<protein>
    <submittedName>
        <fullName evidence="2">Uncharacterized protein</fullName>
    </submittedName>
</protein>
<dbReference type="EMBL" id="CP097510">
    <property type="protein sequence ID" value="URE22737.1"/>
    <property type="molecule type" value="Genomic_DNA"/>
</dbReference>
<dbReference type="OrthoDB" id="672058at2759"/>
<evidence type="ECO:0000313" key="2">
    <source>
        <dbReference type="EMBL" id="URE22737.1"/>
    </source>
</evidence>
<feature type="compositionally biased region" description="Polar residues" evidence="1">
    <location>
        <begin position="28"/>
        <end position="39"/>
    </location>
</feature>
<dbReference type="AlphaFoldDB" id="A0A9E7H359"/>
<dbReference type="Proteomes" id="UP001055439">
    <property type="component" value="Chromosome 8"/>
</dbReference>
<feature type="region of interest" description="Disordered" evidence="1">
    <location>
        <begin position="1"/>
        <end position="39"/>
    </location>
</feature>
<evidence type="ECO:0000313" key="3">
    <source>
        <dbReference type="Proteomes" id="UP001055439"/>
    </source>
</evidence>
<gene>
    <name evidence="2" type="ORF">MUK42_05959</name>
</gene>
<name>A0A9E7H359_9LILI</name>
<organism evidence="2 3">
    <name type="scientific">Musa troglodytarum</name>
    <name type="common">fe'i banana</name>
    <dbReference type="NCBI Taxonomy" id="320322"/>
    <lineage>
        <taxon>Eukaryota</taxon>
        <taxon>Viridiplantae</taxon>
        <taxon>Streptophyta</taxon>
        <taxon>Embryophyta</taxon>
        <taxon>Tracheophyta</taxon>
        <taxon>Spermatophyta</taxon>
        <taxon>Magnoliopsida</taxon>
        <taxon>Liliopsida</taxon>
        <taxon>Zingiberales</taxon>
        <taxon>Musaceae</taxon>
        <taxon>Musa</taxon>
    </lineage>
</organism>
<accession>A0A9E7H359</accession>
<sequence>MLWPRDAARRGRWHSRCAPASGGRSKAGISSTSVTPCSA</sequence>
<keyword evidence="3" id="KW-1185">Reference proteome</keyword>
<reference evidence="2" key="1">
    <citation type="submission" date="2022-05" db="EMBL/GenBank/DDBJ databases">
        <title>The Musa troglodytarum L. genome provides insights into the mechanism of non-climacteric behaviour and enrichment of carotenoids.</title>
        <authorList>
            <person name="Wang J."/>
        </authorList>
    </citation>
    <scope>NUCLEOTIDE SEQUENCE</scope>
    <source>
        <tissue evidence="2">Leaf</tissue>
    </source>
</reference>
<proteinExistence type="predicted"/>